<gene>
    <name evidence="1" type="ORF">A3Q56_04578</name>
</gene>
<evidence type="ECO:0000313" key="2">
    <source>
        <dbReference type="Proteomes" id="UP000078046"/>
    </source>
</evidence>
<comment type="caution">
    <text evidence="1">The sequence shown here is derived from an EMBL/GenBank/DDBJ whole genome shotgun (WGS) entry which is preliminary data.</text>
</comment>
<evidence type="ECO:0000313" key="1">
    <source>
        <dbReference type="EMBL" id="OAF67657.1"/>
    </source>
</evidence>
<reference evidence="1 2" key="1">
    <citation type="submission" date="2016-04" db="EMBL/GenBank/DDBJ databases">
        <title>The genome of Intoshia linei affirms orthonectids as highly simplified spiralians.</title>
        <authorList>
            <person name="Mikhailov K.V."/>
            <person name="Slusarev G.S."/>
            <person name="Nikitin M.A."/>
            <person name="Logacheva M.D."/>
            <person name="Penin A."/>
            <person name="Aleoshin V."/>
            <person name="Panchin Y.V."/>
        </authorList>
    </citation>
    <scope>NUCLEOTIDE SEQUENCE [LARGE SCALE GENOMIC DNA]</scope>
    <source>
        <strain evidence="1">Intl2013</strain>
        <tissue evidence="1">Whole animal</tissue>
    </source>
</reference>
<keyword evidence="2" id="KW-1185">Reference proteome</keyword>
<dbReference type="OrthoDB" id="9946150at2759"/>
<dbReference type="Proteomes" id="UP000078046">
    <property type="component" value="Unassembled WGS sequence"/>
</dbReference>
<protein>
    <submittedName>
        <fullName evidence="1">Uncharacterized protein</fullName>
    </submittedName>
</protein>
<accession>A0A177B041</accession>
<dbReference type="PANTHER" id="PTHR47236:SF4">
    <property type="entry name" value="GENE 9195-RELATED"/>
    <property type="match status" value="1"/>
</dbReference>
<organism evidence="1 2">
    <name type="scientific">Intoshia linei</name>
    <dbReference type="NCBI Taxonomy" id="1819745"/>
    <lineage>
        <taxon>Eukaryota</taxon>
        <taxon>Metazoa</taxon>
        <taxon>Spiralia</taxon>
        <taxon>Lophotrochozoa</taxon>
        <taxon>Mesozoa</taxon>
        <taxon>Orthonectida</taxon>
        <taxon>Rhopaluridae</taxon>
        <taxon>Intoshia</taxon>
    </lineage>
</organism>
<sequence length="650" mass="76198">MDQEKKNEVNIVATSIKDNGIEIIEKIVLYIVYKRHKLQWFDLEEFLIQYCLLCEIFDYSSNIDENLIDELAQTDGLKSSDVILKEIELKSKLMKLKLFRNQLKDVMHLILLYNANYNVDMYKNEILKLDSQIKQMNLIHDSFLIDNPNIKSIVDSINKCIKRQLSMECKDLQENVIKFKDLNEDEILFLTSKYENYINKFNQLNLQKSSIGNEKMILGKIDVTSDMYEKFFSISTKNDENRNDDKNSKICESILDESLVSNLLIKSPLWLNLDNIEAKLGNRASVIALQQDAYQDDSSKLCQSENIFISTNLINLNRNLYILYKFGVFIAHQLHLNYAVKNVDILLADKLPCTNDSHLAEGLNNEILYLPKHISTNAFKNSFVYDANNNVLYVRSSILENTGKYLLLISHCLSHITVGDLTDDSNLKFKNVFHQCIEMIVFYLFNYKSHCNFDKFNGDELFDKKIYNNIITSSIFCEIDEFNSLKFSKNDSDSFHNFMYQKLVDQIILAGDKPIQDNFDDFEHFDDILKSNNINENSNILYNENFDEIMEKTRYSPNRKELCSMIKCVFDEKRVDVLSYENNNIFKNYVDEYADFLNEMLIKNYKMYDTLCQNESHPNCDGSTTINCNKDNIEKYNILIEKAKKYKDYD</sequence>
<dbReference type="EMBL" id="LWCA01000606">
    <property type="protein sequence ID" value="OAF67657.1"/>
    <property type="molecule type" value="Genomic_DNA"/>
</dbReference>
<dbReference type="AlphaFoldDB" id="A0A177B041"/>
<proteinExistence type="predicted"/>
<name>A0A177B041_9BILA</name>
<dbReference type="PANTHER" id="PTHR47236">
    <property type="entry name" value="GENE, 32742-RELATED-RELATED"/>
    <property type="match status" value="1"/>
</dbReference>